<accession>A0ABQ4LMR7</accession>
<comment type="caution">
    <text evidence="1">The sequence shown here is derived from an EMBL/GenBank/DDBJ whole genome shotgun (WGS) entry which is preliminary data.</text>
</comment>
<evidence type="ECO:0000313" key="1">
    <source>
        <dbReference type="EMBL" id="GIO57605.1"/>
    </source>
</evidence>
<organism evidence="1 2">
    <name type="scientific">Paenibacillus cineris</name>
    <dbReference type="NCBI Taxonomy" id="237530"/>
    <lineage>
        <taxon>Bacteria</taxon>
        <taxon>Bacillati</taxon>
        <taxon>Bacillota</taxon>
        <taxon>Bacilli</taxon>
        <taxon>Bacillales</taxon>
        <taxon>Paenibacillaceae</taxon>
        <taxon>Paenibacillus</taxon>
    </lineage>
</organism>
<dbReference type="Proteomes" id="UP000676601">
    <property type="component" value="Unassembled WGS sequence"/>
</dbReference>
<sequence>MLRPVLKVLQEHKVSRDHKVFLEHKAFQDYRVLPVLKVLQEHKALPVLKVLPVQPGASHRLHSCAARSIKP</sequence>
<name>A0ABQ4LMR7_9BACL</name>
<reference evidence="1 2" key="1">
    <citation type="submission" date="2021-03" db="EMBL/GenBank/DDBJ databases">
        <title>Antimicrobial resistance genes in bacteria isolated from Japanese honey, and their potential for conferring macrolide and lincosamide resistance in the American foulbrood pathogen Paenibacillus larvae.</title>
        <authorList>
            <person name="Okamoto M."/>
            <person name="Kumagai M."/>
            <person name="Kanamori H."/>
            <person name="Takamatsu D."/>
        </authorList>
    </citation>
    <scope>NUCLEOTIDE SEQUENCE [LARGE SCALE GENOMIC DNA]</scope>
    <source>
        <strain evidence="1 2">J21TS7</strain>
    </source>
</reference>
<proteinExistence type="predicted"/>
<dbReference type="EMBL" id="BORU01000005">
    <property type="protein sequence ID" value="GIO57605.1"/>
    <property type="molecule type" value="Genomic_DNA"/>
</dbReference>
<keyword evidence="2" id="KW-1185">Reference proteome</keyword>
<evidence type="ECO:0000313" key="2">
    <source>
        <dbReference type="Proteomes" id="UP000676601"/>
    </source>
</evidence>
<gene>
    <name evidence="1" type="ORF">J21TS7_59230</name>
</gene>
<protein>
    <submittedName>
        <fullName evidence="1">Uncharacterized protein</fullName>
    </submittedName>
</protein>